<dbReference type="KEGG" id="mmau:NCTC10168_00114"/>
<dbReference type="Proteomes" id="UP000290243">
    <property type="component" value="Chromosome"/>
</dbReference>
<dbReference type="OrthoDB" id="400340at2"/>
<keyword evidence="2" id="KW-1185">Reference proteome</keyword>
<protein>
    <submittedName>
        <fullName evidence="1">Uncharacterized protein</fullName>
    </submittedName>
</protein>
<proteinExistence type="predicted"/>
<dbReference type="RefSeq" id="WP_129646103.1">
    <property type="nucleotide sequence ID" value="NZ_LR215037.1"/>
</dbReference>
<evidence type="ECO:0000313" key="1">
    <source>
        <dbReference type="EMBL" id="VEU75200.1"/>
    </source>
</evidence>
<dbReference type="EMBL" id="LR215037">
    <property type="protein sequence ID" value="VEU75200.1"/>
    <property type="molecule type" value="Genomic_DNA"/>
</dbReference>
<gene>
    <name evidence="1" type="ORF">NCTC10168_00114</name>
</gene>
<reference evidence="1 2" key="1">
    <citation type="submission" date="2019-01" db="EMBL/GenBank/DDBJ databases">
        <authorList>
            <consortium name="Pathogen Informatics"/>
        </authorList>
    </citation>
    <scope>NUCLEOTIDE SEQUENCE [LARGE SCALE GENOMIC DNA]</scope>
    <source>
        <strain evidence="1 2">NCTC10168</strain>
    </source>
</reference>
<evidence type="ECO:0000313" key="2">
    <source>
        <dbReference type="Proteomes" id="UP000290243"/>
    </source>
</evidence>
<sequence length="63" mass="7450">MNDTILKETFYRLAKEELASKGIDDPKAIEELIQKYYDEIKSVRENNIKDDRAKKFEKVADLK</sequence>
<name>A0A449B3N4_9BACT</name>
<organism evidence="1 2">
    <name type="scientific">Mycoplasmopsis maculosa</name>
    <dbReference type="NCBI Taxonomy" id="114885"/>
    <lineage>
        <taxon>Bacteria</taxon>
        <taxon>Bacillati</taxon>
        <taxon>Mycoplasmatota</taxon>
        <taxon>Mycoplasmoidales</taxon>
        <taxon>Metamycoplasmataceae</taxon>
        <taxon>Mycoplasmopsis</taxon>
    </lineage>
</organism>
<dbReference type="AlphaFoldDB" id="A0A449B3N4"/>
<accession>A0A449B3N4</accession>